<dbReference type="SUPFAM" id="SSF57716">
    <property type="entry name" value="Glucocorticoid receptor-like (DNA-binding domain)"/>
    <property type="match status" value="2"/>
</dbReference>
<dbReference type="SMART" id="SM00132">
    <property type="entry name" value="LIM"/>
    <property type="match status" value="1"/>
</dbReference>
<keyword evidence="7" id="KW-1185">Reference proteome</keyword>
<evidence type="ECO:0000256" key="1">
    <source>
        <dbReference type="ARBA" id="ARBA00022723"/>
    </source>
</evidence>
<keyword evidence="3 4" id="KW-0440">LIM domain</keyword>
<dbReference type="AlphaFoldDB" id="A0A8U1EYN2"/>
<sequence>MAVTPFSRRQWASQSLRVTATELSIVGTRGKNNAIAERFSKYQLAAEEANLERKKAAAEPSPQTFRSCNLSVLKKLWEQPVQSATPYAPLPHTRRLLPSDPNAKHQIQTQATQAQPPLSPDPNTSPTAAEDQAGPGMERRRQQRDREGQEGGAAAEVPCVPSEKPDIPLNNLKMMFEKGENLQHKVSREPVRIGGTGGITDNMDQLLGDAGSIESMPLKDRMAMYQAAVSKTEVLSSSVSSDQLDSDLYSKQKENVPPGSVDTGPDSEPNSRKASSTESNASSSTGTSSASSTQKDQAQPKTSRSFCLPARESCVSCQKTVYPLERLVANQKVYHNTCFRCSHCNTKLSLGTYASLHSHVYCKPHFCQLFKAKGNYDEGFGLRPHKELWETKGESGTGEQPRTEPTTKATSFSKDKLKKCASTGTLLFSPAVEESQPAKVNVVTASLETCAQSSTEKDKPVETRRLKISWPPRTEGDGEGGNIGASPTSDGSSTGKQSRAKWPPEDDSAFTDQSPESTVRSTLCRSASLKERSRPFSLAMASHAPALAASQTANPEPLERGCSFEDREPELACSPEEQGMEDQEQPNSLSPDYHTPSDDSYVDIHTSSEDEGMEGRVARLKDHHELLEANHEQGTKNDGEEEEEEEKLEGEEEGAGKEGEGSPSQNCQTGSSEIAAPPSSLETEPRSKTSRTSQDVGFWNGEEAVSVEEMIKRNRYYEEDEEDED</sequence>
<dbReference type="GeneID" id="120061050"/>
<feature type="region of interest" description="Disordered" evidence="5">
    <location>
        <begin position="239"/>
        <end position="301"/>
    </location>
</feature>
<feature type="region of interest" description="Disordered" evidence="5">
    <location>
        <begin position="546"/>
        <end position="706"/>
    </location>
</feature>
<organism evidence="7 8">
    <name type="scientific">Salvelinus namaycush</name>
    <name type="common">Lake trout</name>
    <name type="synonym">Salmo namaycush</name>
    <dbReference type="NCBI Taxonomy" id="8040"/>
    <lineage>
        <taxon>Eukaryota</taxon>
        <taxon>Metazoa</taxon>
        <taxon>Chordata</taxon>
        <taxon>Craniata</taxon>
        <taxon>Vertebrata</taxon>
        <taxon>Euteleostomi</taxon>
        <taxon>Actinopterygii</taxon>
        <taxon>Neopterygii</taxon>
        <taxon>Teleostei</taxon>
        <taxon>Protacanthopterygii</taxon>
        <taxon>Salmoniformes</taxon>
        <taxon>Salmonidae</taxon>
        <taxon>Salmoninae</taxon>
        <taxon>Salvelinus</taxon>
    </lineage>
</organism>
<feature type="compositionally biased region" description="Basic and acidic residues" evidence="5">
    <location>
        <begin position="613"/>
        <end position="638"/>
    </location>
</feature>
<dbReference type="PROSITE" id="PS50023">
    <property type="entry name" value="LIM_DOMAIN_2"/>
    <property type="match status" value="1"/>
</dbReference>
<evidence type="ECO:0000259" key="6">
    <source>
        <dbReference type="PROSITE" id="PS50023"/>
    </source>
</evidence>
<dbReference type="Gene3D" id="2.10.110.10">
    <property type="entry name" value="Cysteine Rich Protein"/>
    <property type="match status" value="1"/>
</dbReference>
<feature type="compositionally biased region" description="Polar residues" evidence="5">
    <location>
        <begin position="510"/>
        <end position="525"/>
    </location>
</feature>
<accession>A0A8U1EYN2</accession>
<dbReference type="InterPro" id="IPR001781">
    <property type="entry name" value="Znf_LIM"/>
</dbReference>
<dbReference type="PANTHER" id="PTHR24206">
    <property type="entry name" value="OS06G0237300 PROTEIN"/>
    <property type="match status" value="1"/>
</dbReference>
<protein>
    <submittedName>
        <fullName evidence="8">LIM domain and actin-binding protein 1-like isoform X1</fullName>
    </submittedName>
</protein>
<dbReference type="Proteomes" id="UP000808372">
    <property type="component" value="Chromosome 16"/>
</dbReference>
<feature type="compositionally biased region" description="Basic and acidic residues" evidence="5">
    <location>
        <begin position="455"/>
        <end position="465"/>
    </location>
</feature>
<reference evidence="8" key="1">
    <citation type="submission" date="2025-08" db="UniProtKB">
        <authorList>
            <consortium name="RefSeq"/>
        </authorList>
    </citation>
    <scope>IDENTIFICATION</scope>
    <source>
        <tissue evidence="8">White muscle</tissue>
    </source>
</reference>
<dbReference type="FunFam" id="2.10.110.10:FF:000002">
    <property type="entry name" value="LIM domain and actin-binding 1"/>
    <property type="match status" value="1"/>
</dbReference>
<evidence type="ECO:0000256" key="5">
    <source>
        <dbReference type="SAM" id="MobiDB-lite"/>
    </source>
</evidence>
<feature type="region of interest" description="Disordered" evidence="5">
    <location>
        <begin position="450"/>
        <end position="532"/>
    </location>
</feature>
<evidence type="ECO:0000256" key="2">
    <source>
        <dbReference type="ARBA" id="ARBA00022833"/>
    </source>
</evidence>
<keyword evidence="2 4" id="KW-0862">Zinc</keyword>
<dbReference type="KEGG" id="snh:120061050"/>
<feature type="compositionally biased region" description="Polar residues" evidence="5">
    <location>
        <begin position="397"/>
        <end position="412"/>
    </location>
</feature>
<feature type="compositionally biased region" description="Basic and acidic residues" evidence="5">
    <location>
        <begin position="137"/>
        <end position="149"/>
    </location>
</feature>
<dbReference type="InterPro" id="IPR028740">
    <property type="entry name" value="EPLIN_Lim_dom"/>
</dbReference>
<name>A0A8U1EYN2_SALNM</name>
<feature type="compositionally biased region" description="Polar residues" evidence="5">
    <location>
        <begin position="662"/>
        <end position="672"/>
    </location>
</feature>
<feature type="region of interest" description="Disordered" evidence="5">
    <location>
        <begin position="390"/>
        <end position="412"/>
    </location>
</feature>
<evidence type="ECO:0000256" key="4">
    <source>
        <dbReference type="PROSITE-ProRule" id="PRU00125"/>
    </source>
</evidence>
<feature type="compositionally biased region" description="Polar residues" evidence="5">
    <location>
        <begin position="485"/>
        <end position="497"/>
    </location>
</feature>
<dbReference type="CDD" id="cd09485">
    <property type="entry name" value="LIM_Eplin_alpha_beta"/>
    <property type="match status" value="1"/>
</dbReference>
<feature type="compositionally biased region" description="Low complexity" evidence="5">
    <location>
        <begin position="274"/>
        <end position="293"/>
    </location>
</feature>
<dbReference type="OrthoDB" id="6129702at2759"/>
<proteinExistence type="predicted"/>
<gene>
    <name evidence="8" type="primary">LOC120061050</name>
</gene>
<dbReference type="GO" id="GO:0046872">
    <property type="term" value="F:metal ion binding"/>
    <property type="evidence" value="ECO:0007669"/>
    <property type="project" value="UniProtKB-KW"/>
</dbReference>
<dbReference type="PROSITE" id="PS00478">
    <property type="entry name" value="LIM_DOMAIN_1"/>
    <property type="match status" value="1"/>
</dbReference>
<evidence type="ECO:0000313" key="8">
    <source>
        <dbReference type="RefSeq" id="XP_038866481.1"/>
    </source>
</evidence>
<dbReference type="RefSeq" id="XP_038866481.1">
    <property type="nucleotide sequence ID" value="XM_039010553.1"/>
</dbReference>
<evidence type="ECO:0000256" key="3">
    <source>
        <dbReference type="ARBA" id="ARBA00023038"/>
    </source>
</evidence>
<feature type="compositionally biased region" description="Acidic residues" evidence="5">
    <location>
        <begin position="639"/>
        <end position="653"/>
    </location>
</feature>
<evidence type="ECO:0000313" key="7">
    <source>
        <dbReference type="Proteomes" id="UP000808372"/>
    </source>
</evidence>
<feature type="domain" description="LIM zinc-binding" evidence="6">
    <location>
        <begin position="312"/>
        <end position="372"/>
    </location>
</feature>
<keyword evidence="1 4" id="KW-0479">Metal-binding</keyword>
<feature type="region of interest" description="Disordered" evidence="5">
    <location>
        <begin position="85"/>
        <end position="166"/>
    </location>
</feature>
<dbReference type="Pfam" id="PF00412">
    <property type="entry name" value="LIM"/>
    <property type="match status" value="1"/>
</dbReference>
<feature type="compositionally biased region" description="Basic and acidic residues" evidence="5">
    <location>
        <begin position="557"/>
        <end position="570"/>
    </location>
</feature>